<feature type="compositionally biased region" description="Polar residues" evidence="7">
    <location>
        <begin position="69"/>
        <end position="79"/>
    </location>
</feature>
<evidence type="ECO:0000256" key="4">
    <source>
        <dbReference type="ARBA" id="ARBA00022833"/>
    </source>
</evidence>
<dbReference type="PRINTS" id="PR00138">
    <property type="entry name" value="MATRIXIN"/>
</dbReference>
<feature type="compositionally biased region" description="Basic and acidic residues" evidence="7">
    <location>
        <begin position="54"/>
        <end position="68"/>
    </location>
</feature>
<dbReference type="Pfam" id="PF00413">
    <property type="entry name" value="Peptidase_M10"/>
    <property type="match status" value="1"/>
</dbReference>
<feature type="binding site" evidence="6">
    <location>
        <position position="13"/>
    </location>
    <ligand>
        <name>Zn(2+)</name>
        <dbReference type="ChEBI" id="CHEBI:29105"/>
        <label>2</label>
        <note>catalytic</note>
    </ligand>
</feature>
<feature type="binding site" evidence="6">
    <location>
        <position position="9"/>
    </location>
    <ligand>
        <name>Zn(2+)</name>
        <dbReference type="ChEBI" id="CHEBI:29105"/>
        <label>2</label>
        <note>catalytic</note>
    </ligand>
</feature>
<dbReference type="Proteomes" id="UP001529510">
    <property type="component" value="Unassembled WGS sequence"/>
</dbReference>
<evidence type="ECO:0000256" key="1">
    <source>
        <dbReference type="ARBA" id="ARBA00022670"/>
    </source>
</evidence>
<accession>A0ABD0NNQ8</accession>
<feature type="domain" description="Peptidase M10 metallopeptidase" evidence="8">
    <location>
        <begin position="1"/>
        <end position="52"/>
    </location>
</feature>
<dbReference type="PANTHER" id="PTHR10201">
    <property type="entry name" value="MATRIX METALLOPROTEINASE"/>
    <property type="match status" value="1"/>
</dbReference>
<evidence type="ECO:0000256" key="3">
    <source>
        <dbReference type="ARBA" id="ARBA00022801"/>
    </source>
</evidence>
<dbReference type="SUPFAM" id="SSF55486">
    <property type="entry name" value="Metalloproteases ('zincins'), catalytic domain"/>
    <property type="match status" value="1"/>
</dbReference>
<evidence type="ECO:0000259" key="8">
    <source>
        <dbReference type="Pfam" id="PF00413"/>
    </source>
</evidence>
<keyword evidence="10" id="KW-1185">Reference proteome</keyword>
<feature type="active site" evidence="5">
    <location>
        <position position="10"/>
    </location>
</feature>
<dbReference type="GO" id="GO:0046872">
    <property type="term" value="F:metal ion binding"/>
    <property type="evidence" value="ECO:0007669"/>
    <property type="project" value="UniProtKB-KW"/>
</dbReference>
<comment type="cofactor">
    <cofactor evidence="6">
        <name>Zn(2+)</name>
        <dbReference type="ChEBI" id="CHEBI:29105"/>
    </cofactor>
    <text evidence="6">Binds 2 Zn(2+) ions per subunit.</text>
</comment>
<dbReference type="GO" id="GO:0006508">
    <property type="term" value="P:proteolysis"/>
    <property type="evidence" value="ECO:0007669"/>
    <property type="project" value="UniProtKB-KW"/>
</dbReference>
<organism evidence="9 10">
    <name type="scientific">Cirrhinus mrigala</name>
    <name type="common">Mrigala</name>
    <dbReference type="NCBI Taxonomy" id="683832"/>
    <lineage>
        <taxon>Eukaryota</taxon>
        <taxon>Metazoa</taxon>
        <taxon>Chordata</taxon>
        <taxon>Craniata</taxon>
        <taxon>Vertebrata</taxon>
        <taxon>Euteleostomi</taxon>
        <taxon>Actinopterygii</taxon>
        <taxon>Neopterygii</taxon>
        <taxon>Teleostei</taxon>
        <taxon>Ostariophysi</taxon>
        <taxon>Cypriniformes</taxon>
        <taxon>Cyprinidae</taxon>
        <taxon>Labeoninae</taxon>
        <taxon>Labeonini</taxon>
        <taxon>Cirrhinus</taxon>
    </lineage>
</organism>
<proteinExistence type="predicted"/>
<reference evidence="9 10" key="1">
    <citation type="submission" date="2024-05" db="EMBL/GenBank/DDBJ databases">
        <title>Genome sequencing and assembly of Indian major carp, Cirrhinus mrigala (Hamilton, 1822).</title>
        <authorList>
            <person name="Mohindra V."/>
            <person name="Chowdhury L.M."/>
            <person name="Lal K."/>
            <person name="Jena J.K."/>
        </authorList>
    </citation>
    <scope>NUCLEOTIDE SEQUENCE [LARGE SCALE GENOMIC DNA]</scope>
    <source>
        <strain evidence="9">CM1030</strain>
        <tissue evidence="9">Blood</tissue>
    </source>
</reference>
<dbReference type="InterPro" id="IPR021190">
    <property type="entry name" value="Pept_M10A"/>
</dbReference>
<feature type="binding site" evidence="6">
    <location>
        <position position="19"/>
    </location>
    <ligand>
        <name>Zn(2+)</name>
        <dbReference type="ChEBI" id="CHEBI:29105"/>
        <label>2</label>
        <note>catalytic</note>
    </ligand>
</feature>
<keyword evidence="2 6" id="KW-0479">Metal-binding</keyword>
<feature type="non-terminal residue" evidence="9">
    <location>
        <position position="79"/>
    </location>
</feature>
<evidence type="ECO:0000256" key="2">
    <source>
        <dbReference type="ARBA" id="ARBA00022723"/>
    </source>
</evidence>
<sequence>TDLLQVAAHEVGHVLGLQHSMAPGAVMSPFYTFSYPLKLSEDDKRGIQSLYGSRHTEDNVKTEDRTPKITETNEIETTV</sequence>
<feature type="non-terminal residue" evidence="9">
    <location>
        <position position="1"/>
    </location>
</feature>
<gene>
    <name evidence="9" type="ORF">M9458_042368</name>
</gene>
<dbReference type="EMBL" id="JAMKFB020000021">
    <property type="protein sequence ID" value="KAL0162972.1"/>
    <property type="molecule type" value="Genomic_DNA"/>
</dbReference>
<dbReference type="InterPro" id="IPR024079">
    <property type="entry name" value="MetalloPept_cat_dom_sf"/>
</dbReference>
<evidence type="ECO:0000313" key="10">
    <source>
        <dbReference type="Proteomes" id="UP001529510"/>
    </source>
</evidence>
<evidence type="ECO:0000256" key="5">
    <source>
        <dbReference type="PIRSR" id="PIRSR621190-1"/>
    </source>
</evidence>
<keyword evidence="1" id="KW-0645">Protease</keyword>
<comment type="caution">
    <text evidence="9">The sequence shown here is derived from an EMBL/GenBank/DDBJ whole genome shotgun (WGS) entry which is preliminary data.</text>
</comment>
<keyword evidence="4 6" id="KW-0862">Zinc</keyword>
<keyword evidence="3" id="KW-0378">Hydrolase</keyword>
<evidence type="ECO:0000256" key="7">
    <source>
        <dbReference type="SAM" id="MobiDB-lite"/>
    </source>
</evidence>
<name>A0ABD0NNQ8_CIRMR</name>
<evidence type="ECO:0000256" key="6">
    <source>
        <dbReference type="PIRSR" id="PIRSR621190-2"/>
    </source>
</evidence>
<evidence type="ECO:0000313" key="9">
    <source>
        <dbReference type="EMBL" id="KAL0162972.1"/>
    </source>
</evidence>
<feature type="binding site" evidence="6">
    <location>
        <position position="27"/>
    </location>
    <ligand>
        <name>Zn(2+)</name>
        <dbReference type="ChEBI" id="CHEBI:29105"/>
        <label>2</label>
        <note>catalytic</note>
    </ligand>
</feature>
<dbReference type="PANTHER" id="PTHR10201:SF20">
    <property type="entry name" value="STROMELYSIN-3"/>
    <property type="match status" value="1"/>
</dbReference>
<protein>
    <recommendedName>
        <fullName evidence="8">Peptidase M10 metallopeptidase domain-containing protein</fullName>
    </recommendedName>
</protein>
<dbReference type="InterPro" id="IPR001818">
    <property type="entry name" value="Pept_M10_metallopeptidase"/>
</dbReference>
<feature type="region of interest" description="Disordered" evidence="7">
    <location>
        <begin position="52"/>
        <end position="79"/>
    </location>
</feature>
<dbReference type="GO" id="GO:0008233">
    <property type="term" value="F:peptidase activity"/>
    <property type="evidence" value="ECO:0007669"/>
    <property type="project" value="UniProtKB-KW"/>
</dbReference>
<dbReference type="Gene3D" id="3.40.390.10">
    <property type="entry name" value="Collagenase (Catalytic Domain)"/>
    <property type="match status" value="1"/>
</dbReference>
<dbReference type="AlphaFoldDB" id="A0ABD0NNQ8"/>